<dbReference type="GO" id="GO:0046983">
    <property type="term" value="F:protein dimerization activity"/>
    <property type="evidence" value="ECO:0007669"/>
    <property type="project" value="InterPro"/>
</dbReference>
<protein>
    <submittedName>
        <fullName evidence="1">Spo0E like sporulation regulatory protein</fullName>
    </submittedName>
</protein>
<dbReference type="Gene3D" id="4.10.280.10">
    <property type="entry name" value="Helix-loop-helix DNA-binding domain"/>
    <property type="match status" value="1"/>
</dbReference>
<dbReference type="Proteomes" id="UP000295325">
    <property type="component" value="Unassembled WGS sequence"/>
</dbReference>
<name>A0A4V3ETI2_9CLOT</name>
<keyword evidence="2" id="KW-1185">Reference proteome</keyword>
<dbReference type="InterPro" id="IPR036638">
    <property type="entry name" value="HLH_DNA-bd_sf"/>
</dbReference>
<dbReference type="OrthoDB" id="1935784at2"/>
<dbReference type="GO" id="GO:0043937">
    <property type="term" value="P:regulation of sporulation"/>
    <property type="evidence" value="ECO:0007669"/>
    <property type="project" value="InterPro"/>
</dbReference>
<dbReference type="Pfam" id="PF09388">
    <property type="entry name" value="SpoOE-like"/>
    <property type="match status" value="1"/>
</dbReference>
<dbReference type="SUPFAM" id="SSF140500">
    <property type="entry name" value="BAS1536-like"/>
    <property type="match status" value="1"/>
</dbReference>
<dbReference type="InterPro" id="IPR018540">
    <property type="entry name" value="Spo0E-like"/>
</dbReference>
<evidence type="ECO:0000313" key="2">
    <source>
        <dbReference type="Proteomes" id="UP000295325"/>
    </source>
</evidence>
<sequence>MIKLELHKQGFVKDKPVKDEIEKLRTKLYQLICDMKNFNLSDEVISISQDLDKLICAYYKEEQNNMKPTNCI</sequence>
<gene>
    <name evidence="1" type="ORF">EDD71_105108</name>
</gene>
<comment type="caution">
    <text evidence="1">The sequence shown here is derived from an EMBL/GenBank/DDBJ whole genome shotgun (WGS) entry which is preliminary data.</text>
</comment>
<reference evidence="1 2" key="1">
    <citation type="submission" date="2019-03" db="EMBL/GenBank/DDBJ databases">
        <title>Genomic Encyclopedia of Type Strains, Phase IV (KMG-IV): sequencing the most valuable type-strain genomes for metagenomic binning, comparative biology and taxonomic classification.</title>
        <authorList>
            <person name="Goeker M."/>
        </authorList>
    </citation>
    <scope>NUCLEOTIDE SEQUENCE [LARGE SCALE GENOMIC DNA]</scope>
    <source>
        <strain evidence="1 2">DSM 24455</strain>
    </source>
</reference>
<dbReference type="EMBL" id="SOAZ01000005">
    <property type="protein sequence ID" value="TDT61929.1"/>
    <property type="molecule type" value="Genomic_DNA"/>
</dbReference>
<proteinExistence type="predicted"/>
<dbReference type="AlphaFoldDB" id="A0A4V3ETI2"/>
<accession>A0A4V3ETI2</accession>
<organism evidence="1 2">
    <name type="scientific">Fonticella tunisiensis</name>
    <dbReference type="NCBI Taxonomy" id="1096341"/>
    <lineage>
        <taxon>Bacteria</taxon>
        <taxon>Bacillati</taxon>
        <taxon>Bacillota</taxon>
        <taxon>Clostridia</taxon>
        <taxon>Eubacteriales</taxon>
        <taxon>Clostridiaceae</taxon>
        <taxon>Fonticella</taxon>
    </lineage>
</organism>
<evidence type="ECO:0000313" key="1">
    <source>
        <dbReference type="EMBL" id="TDT61929.1"/>
    </source>
</evidence>
<dbReference type="InterPro" id="IPR037208">
    <property type="entry name" value="Spo0E-like_sf"/>
</dbReference>